<keyword evidence="1" id="KW-0812">Transmembrane</keyword>
<keyword evidence="1" id="KW-1133">Transmembrane helix</keyword>
<dbReference type="Gene3D" id="3.40.50.620">
    <property type="entry name" value="HUPs"/>
    <property type="match status" value="1"/>
</dbReference>
<dbReference type="InterPro" id="IPR051599">
    <property type="entry name" value="Cell_Envelope_Assoc"/>
</dbReference>
<comment type="caution">
    <text evidence="3">The sequence shown here is derived from an EMBL/GenBank/DDBJ whole genome shotgun (WGS) entry which is preliminary data.</text>
</comment>
<accession>A0ABR7K7A3</accession>
<evidence type="ECO:0000256" key="1">
    <source>
        <dbReference type="SAM" id="Phobius"/>
    </source>
</evidence>
<evidence type="ECO:0000259" key="2">
    <source>
        <dbReference type="Pfam" id="PF02698"/>
    </source>
</evidence>
<dbReference type="PANTHER" id="PTHR30336:SF18">
    <property type="entry name" value="MEMBRANE PROTEIN"/>
    <property type="match status" value="1"/>
</dbReference>
<keyword evidence="1" id="KW-0472">Membrane</keyword>
<dbReference type="InterPro" id="IPR014729">
    <property type="entry name" value="Rossmann-like_a/b/a_fold"/>
</dbReference>
<feature type="transmembrane region" description="Helical" evidence="1">
    <location>
        <begin position="31"/>
        <end position="49"/>
    </location>
</feature>
<feature type="transmembrane region" description="Helical" evidence="1">
    <location>
        <begin position="324"/>
        <end position="345"/>
    </location>
</feature>
<reference evidence="3 4" key="1">
    <citation type="submission" date="2020-08" db="EMBL/GenBank/DDBJ databases">
        <authorList>
            <person name="Liu C."/>
            <person name="Sun Q."/>
        </authorList>
    </citation>
    <scope>NUCLEOTIDE SEQUENCE [LARGE SCALE GENOMIC DNA]</scope>
    <source>
        <strain evidence="3 4">NSJ-45</strain>
    </source>
</reference>
<feature type="transmembrane region" description="Helical" evidence="1">
    <location>
        <begin position="6"/>
        <end position="22"/>
    </location>
</feature>
<sequence>MYLFFLILTILSFSVFIISYISDKRRLINGLLFNIVIFVAILDIAYIAISTGNIILLIFLSLTFVLFLIILVFGIYVLIIVLFINARIVMKRESKSLSNLLTLFLGLALVIHVIWTIVSPSRFFSSDVNVFLQGFALIEIYYVFSIFNFLMISFLYTFSKPKTNQDFIIVLGSRVIGDRVPPLLANRIDKAIEFYNKQSKVSNPPKIIFSGGKGPDEEIAESIAMQNYAIKKGIPAEDTIAEDNSTNTLQNMKFSKNIMDNLMPNGYNSIFVTNNYHLFRAGLYAKMAGLKSQGLACKTALYFIPNALIREYIAIVVMNKKRHIIVVSIILSCSFILAVLNHIFLT</sequence>
<dbReference type="Proteomes" id="UP000611796">
    <property type="component" value="Unassembled WGS sequence"/>
</dbReference>
<dbReference type="Pfam" id="PF02698">
    <property type="entry name" value="DUF218"/>
    <property type="match status" value="1"/>
</dbReference>
<feature type="transmembrane region" description="Helical" evidence="1">
    <location>
        <begin position="55"/>
        <end position="84"/>
    </location>
</feature>
<dbReference type="EMBL" id="JACRWD010000013">
    <property type="protein sequence ID" value="MBC6004991.1"/>
    <property type="molecule type" value="Genomic_DNA"/>
</dbReference>
<name>A0ABR7K7A3_9FIRM</name>
<evidence type="ECO:0000313" key="4">
    <source>
        <dbReference type="Proteomes" id="UP000611796"/>
    </source>
</evidence>
<protein>
    <submittedName>
        <fullName evidence="3">YdcF family protein</fullName>
    </submittedName>
</protein>
<dbReference type="PANTHER" id="PTHR30336">
    <property type="entry name" value="INNER MEMBRANE PROTEIN, PROBABLE PERMEASE"/>
    <property type="match status" value="1"/>
</dbReference>
<keyword evidence="4" id="KW-1185">Reference proteome</keyword>
<dbReference type="InterPro" id="IPR003848">
    <property type="entry name" value="DUF218"/>
</dbReference>
<dbReference type="RefSeq" id="WP_187006950.1">
    <property type="nucleotide sequence ID" value="NZ_JACRWD010000013.1"/>
</dbReference>
<feature type="transmembrane region" description="Helical" evidence="1">
    <location>
        <begin position="130"/>
        <end position="156"/>
    </location>
</feature>
<proteinExistence type="predicted"/>
<evidence type="ECO:0000313" key="3">
    <source>
        <dbReference type="EMBL" id="MBC6004991.1"/>
    </source>
</evidence>
<feature type="transmembrane region" description="Helical" evidence="1">
    <location>
        <begin position="96"/>
        <end position="118"/>
    </location>
</feature>
<dbReference type="CDD" id="cd06259">
    <property type="entry name" value="YdcF-like"/>
    <property type="match status" value="1"/>
</dbReference>
<feature type="domain" description="DUF218" evidence="2">
    <location>
        <begin position="166"/>
        <end position="314"/>
    </location>
</feature>
<gene>
    <name evidence="3" type="ORF">H8891_14470</name>
</gene>
<organism evidence="3 4">
    <name type="scientific">Paeniclostridium hominis</name>
    <dbReference type="NCBI Taxonomy" id="2764329"/>
    <lineage>
        <taxon>Bacteria</taxon>
        <taxon>Bacillati</taxon>
        <taxon>Bacillota</taxon>
        <taxon>Clostridia</taxon>
        <taxon>Peptostreptococcales</taxon>
        <taxon>Peptostreptococcaceae</taxon>
        <taxon>Paeniclostridium</taxon>
    </lineage>
</organism>